<dbReference type="InterPro" id="IPR038765">
    <property type="entry name" value="Papain-like_cys_pep_sf"/>
</dbReference>
<dbReference type="InterPro" id="IPR002931">
    <property type="entry name" value="Transglutaminase-like"/>
</dbReference>
<organism evidence="4 5">
    <name type="scientific">Sediminicola luteus</name>
    <dbReference type="NCBI Taxonomy" id="319238"/>
    <lineage>
        <taxon>Bacteria</taxon>
        <taxon>Pseudomonadati</taxon>
        <taxon>Bacteroidota</taxon>
        <taxon>Flavobacteriia</taxon>
        <taxon>Flavobacteriales</taxon>
        <taxon>Flavobacteriaceae</taxon>
        <taxon>Sediminicola</taxon>
    </lineage>
</organism>
<evidence type="ECO:0000259" key="3">
    <source>
        <dbReference type="Pfam" id="PF12969"/>
    </source>
</evidence>
<evidence type="ECO:0000256" key="1">
    <source>
        <dbReference type="SAM" id="SignalP"/>
    </source>
</evidence>
<dbReference type="InterPro" id="IPR024618">
    <property type="entry name" value="DUF3857"/>
</dbReference>
<dbReference type="Proteomes" id="UP001549773">
    <property type="component" value="Unassembled WGS sequence"/>
</dbReference>
<keyword evidence="5" id="KW-1185">Reference proteome</keyword>
<gene>
    <name evidence="4" type="ORF">ABXZ32_11345</name>
</gene>
<reference evidence="4 5" key="1">
    <citation type="submission" date="2024-07" db="EMBL/GenBank/DDBJ databases">
        <title>The genome sequence of type strain Sediminicola luteus GDMCC 1.2596T.</title>
        <authorList>
            <person name="Liu Y."/>
        </authorList>
    </citation>
    <scope>NUCLEOTIDE SEQUENCE [LARGE SCALE GENOMIC DNA]</scope>
    <source>
        <strain evidence="4 5">GDMCC 1.2596</strain>
    </source>
</reference>
<dbReference type="SUPFAM" id="SSF54001">
    <property type="entry name" value="Cysteine proteinases"/>
    <property type="match status" value="1"/>
</dbReference>
<evidence type="ECO:0000313" key="5">
    <source>
        <dbReference type="Proteomes" id="UP001549773"/>
    </source>
</evidence>
<dbReference type="Pfam" id="PF01841">
    <property type="entry name" value="Transglut_core"/>
    <property type="match status" value="1"/>
</dbReference>
<evidence type="ECO:0000313" key="4">
    <source>
        <dbReference type="EMBL" id="MET7029996.1"/>
    </source>
</evidence>
<sequence>MRLILFCLLASFTSILSAQLNQQALLLDADLLSNSNAIVRMEEMTVAITSKKEMNISMIRKVTVLNKLGNEHVHASVGYSNDRKVKNIQAIIYDALGNQIDKIKQKDFKDVSAVGGGTLYSDSRVLYLDYTPVKYPYTIEFHYELTTSDTGAIPSWYFLGGYEVSTEKSKYQITYASPDLKPEIKEGNLEGIVVVKTETPNSIGYEASNIKAIKEEEMSPSFDKIAPKLMTRSINFSYGGYEGTFNNWKDVGLWMYTNLLKGQDQLSEAAIRNIRNLVSGVEDDLEKAKMVYDYVQKNTRYISVQVGIGGLQPISAIEVDKVKYGDCKGLSNYTKALLEAVGVKAFYTHVEAGSYKVDFQDDFSDLAQGNHVILAIPYKDTYHWIDCTSQVHPFGFIGDFTDDRRVLIIKPEGGELARTTKYSSEDNFQKTIADYYLKEDGSIDGKIIIETFGIQYDQRFHLADRPKEDIEKHYKKYWNNINNLKIKSYQLQNNRNDIVFSEDVVITASNYASKSGERIFFRANAFNKNEFIPDRYRDRKFPLEIQRGFFDEDEYIIQLPAGYAIEAIPDDKQIDNEFGSYKVAYELKEEKKQLVYKRSLLINEGLFPKEKYNEYRDFRKKTASFDNAQIVLIKI</sequence>
<evidence type="ECO:0000259" key="2">
    <source>
        <dbReference type="Pfam" id="PF01841"/>
    </source>
</evidence>
<feature type="domain" description="Transglutaminase-like" evidence="2">
    <location>
        <begin position="275"/>
        <end position="349"/>
    </location>
</feature>
<feature type="signal peptide" evidence="1">
    <location>
        <begin position="1"/>
        <end position="18"/>
    </location>
</feature>
<name>A0ABV2TXI0_9FLAO</name>
<dbReference type="Gene3D" id="2.60.40.3140">
    <property type="match status" value="1"/>
</dbReference>
<feature type="domain" description="DUF3857" evidence="3">
    <location>
        <begin position="62"/>
        <end position="187"/>
    </location>
</feature>
<dbReference type="Pfam" id="PF12969">
    <property type="entry name" value="DUF3857"/>
    <property type="match status" value="1"/>
</dbReference>
<dbReference type="EMBL" id="JBEWYP010000006">
    <property type="protein sequence ID" value="MET7029996.1"/>
    <property type="molecule type" value="Genomic_DNA"/>
</dbReference>
<comment type="caution">
    <text evidence="4">The sequence shown here is derived from an EMBL/GenBank/DDBJ whole genome shotgun (WGS) entry which is preliminary data.</text>
</comment>
<dbReference type="Gene3D" id="2.60.120.1130">
    <property type="match status" value="1"/>
</dbReference>
<keyword evidence="1" id="KW-0732">Signal</keyword>
<proteinExistence type="predicted"/>
<feature type="chain" id="PRO_5045453987" evidence="1">
    <location>
        <begin position="19"/>
        <end position="635"/>
    </location>
</feature>
<protein>
    <submittedName>
        <fullName evidence="4">DUF3857 domain-containing protein</fullName>
    </submittedName>
</protein>
<dbReference type="RefSeq" id="WP_354618794.1">
    <property type="nucleotide sequence ID" value="NZ_JBEWYP010000006.1"/>
</dbReference>
<accession>A0ABV2TXI0</accession>
<dbReference type="Gene3D" id="3.10.620.30">
    <property type="match status" value="1"/>
</dbReference>